<evidence type="ECO:0000313" key="2">
    <source>
        <dbReference type="EMBL" id="MBB6133069.1"/>
    </source>
</evidence>
<organism evidence="2 3">
    <name type="scientific">Massilia aurea</name>
    <dbReference type="NCBI Taxonomy" id="373040"/>
    <lineage>
        <taxon>Bacteria</taxon>
        <taxon>Pseudomonadati</taxon>
        <taxon>Pseudomonadota</taxon>
        <taxon>Betaproteobacteria</taxon>
        <taxon>Burkholderiales</taxon>
        <taxon>Oxalobacteraceae</taxon>
        <taxon>Telluria group</taxon>
        <taxon>Massilia</taxon>
    </lineage>
</organism>
<keyword evidence="1" id="KW-1133">Transmembrane helix</keyword>
<feature type="transmembrane region" description="Helical" evidence="1">
    <location>
        <begin position="6"/>
        <end position="26"/>
    </location>
</feature>
<keyword evidence="3" id="KW-1185">Reference proteome</keyword>
<dbReference type="RefSeq" id="WP_183552182.1">
    <property type="nucleotide sequence ID" value="NZ_JACHBX010000001.1"/>
</dbReference>
<dbReference type="Proteomes" id="UP000540787">
    <property type="component" value="Unassembled WGS sequence"/>
</dbReference>
<protein>
    <submittedName>
        <fullName evidence="2">Uncharacterized protein</fullName>
    </submittedName>
</protein>
<dbReference type="EMBL" id="JACHBX010000001">
    <property type="protein sequence ID" value="MBB6133069.1"/>
    <property type="molecule type" value="Genomic_DNA"/>
</dbReference>
<gene>
    <name evidence="2" type="ORF">HD842_001180</name>
</gene>
<accession>A0A7W9WYC1</accession>
<name>A0A7W9WYC1_9BURK</name>
<comment type="caution">
    <text evidence="2">The sequence shown here is derived from an EMBL/GenBank/DDBJ whole genome shotgun (WGS) entry which is preliminary data.</text>
</comment>
<reference evidence="2 3" key="1">
    <citation type="submission" date="2020-08" db="EMBL/GenBank/DDBJ databases">
        <title>The Agave Microbiome: Exploring the role of microbial communities in plant adaptations to desert environments.</title>
        <authorList>
            <person name="Partida-Martinez L.P."/>
        </authorList>
    </citation>
    <scope>NUCLEOTIDE SEQUENCE [LARGE SCALE GENOMIC DNA]</scope>
    <source>
        <strain evidence="2 3">AT3.2</strain>
    </source>
</reference>
<sequence length="191" mass="21456">MPYSWYGLLFQIVFWLVSMMLFRRWMHRARLRSQPATAAGTLSQPPEVFVIGVVVTILFSVITSILVYRPDAATMDWPALFLLAPALLGLWLVADYVFARHTMDDTGMGYGRIFGKNGRFAWRDVDRVGFSQWTGGYWLALASGEKVRIGGTMTGQPAFASYVLQHVPMPRIDTDVRKMLAAAAQGKLHPL</sequence>
<keyword evidence="1" id="KW-0812">Transmembrane</keyword>
<evidence type="ECO:0000313" key="3">
    <source>
        <dbReference type="Proteomes" id="UP000540787"/>
    </source>
</evidence>
<feature type="transmembrane region" description="Helical" evidence="1">
    <location>
        <begin position="47"/>
        <end position="68"/>
    </location>
</feature>
<proteinExistence type="predicted"/>
<keyword evidence="1" id="KW-0472">Membrane</keyword>
<dbReference type="AlphaFoldDB" id="A0A7W9WYC1"/>
<feature type="transmembrane region" description="Helical" evidence="1">
    <location>
        <begin position="80"/>
        <end position="98"/>
    </location>
</feature>
<evidence type="ECO:0000256" key="1">
    <source>
        <dbReference type="SAM" id="Phobius"/>
    </source>
</evidence>